<feature type="domain" description="Gfo/Idh/MocA-like oxidoreductase C-terminal" evidence="4">
    <location>
        <begin position="133"/>
        <end position="338"/>
    </location>
</feature>
<comment type="similarity">
    <text evidence="1">Belongs to the Gfo/Idh/MocA family.</text>
</comment>
<reference evidence="5 6" key="1">
    <citation type="submission" date="2023-12" db="EMBL/GenBank/DDBJ databases">
        <title>Gut-associated functions are favored during microbiome assembly across C. elegans life.</title>
        <authorList>
            <person name="Zimmermann J."/>
        </authorList>
    </citation>
    <scope>NUCLEOTIDE SEQUENCE [LARGE SCALE GENOMIC DNA]</scope>
    <source>
        <strain evidence="5 6">JUb134</strain>
    </source>
</reference>
<dbReference type="InterPro" id="IPR000683">
    <property type="entry name" value="Gfo/Idh/MocA-like_OxRdtase_N"/>
</dbReference>
<dbReference type="InterPro" id="IPR051317">
    <property type="entry name" value="Gfo/Idh/MocA_oxidoreduct"/>
</dbReference>
<dbReference type="PANTHER" id="PTHR43708:SF5">
    <property type="entry name" value="CONSERVED EXPRESSED OXIDOREDUCTASE (EUROFUNG)-RELATED"/>
    <property type="match status" value="1"/>
</dbReference>
<gene>
    <name evidence="5" type="ORF">WH159_14485</name>
</gene>
<protein>
    <submittedName>
        <fullName evidence="5">Oxidoreductase</fullName>
    </submittedName>
</protein>
<dbReference type="Proteomes" id="UP001380365">
    <property type="component" value="Unassembled WGS sequence"/>
</dbReference>
<evidence type="ECO:0000256" key="1">
    <source>
        <dbReference type="ARBA" id="ARBA00010928"/>
    </source>
</evidence>
<dbReference type="InterPro" id="IPR004104">
    <property type="entry name" value="Gfo/Idh/MocA-like_OxRdtase_C"/>
</dbReference>
<evidence type="ECO:0000259" key="4">
    <source>
        <dbReference type="Pfam" id="PF02894"/>
    </source>
</evidence>
<dbReference type="SUPFAM" id="SSF55347">
    <property type="entry name" value="Glyceraldehyde-3-phosphate dehydrogenase-like, C-terminal domain"/>
    <property type="match status" value="1"/>
</dbReference>
<evidence type="ECO:0000256" key="2">
    <source>
        <dbReference type="ARBA" id="ARBA00023002"/>
    </source>
</evidence>
<dbReference type="RefSeq" id="WP_132882077.1">
    <property type="nucleotide sequence ID" value="NZ_JBBGZA010000001.1"/>
</dbReference>
<keyword evidence="6" id="KW-1185">Reference proteome</keyword>
<evidence type="ECO:0000313" key="6">
    <source>
        <dbReference type="Proteomes" id="UP001380365"/>
    </source>
</evidence>
<evidence type="ECO:0000313" key="5">
    <source>
        <dbReference type="EMBL" id="MEJ5095740.1"/>
    </source>
</evidence>
<accession>A0ABU8Q863</accession>
<dbReference type="Gene3D" id="3.30.360.10">
    <property type="entry name" value="Dihydrodipicolinate Reductase, domain 2"/>
    <property type="match status" value="1"/>
</dbReference>
<dbReference type="Gene3D" id="3.40.50.720">
    <property type="entry name" value="NAD(P)-binding Rossmann-like Domain"/>
    <property type="match status" value="1"/>
</dbReference>
<dbReference type="PANTHER" id="PTHR43708">
    <property type="entry name" value="CONSERVED EXPRESSED OXIDOREDUCTASE (EUROFUNG)"/>
    <property type="match status" value="1"/>
</dbReference>
<dbReference type="InterPro" id="IPR036291">
    <property type="entry name" value="NAD(P)-bd_dom_sf"/>
</dbReference>
<name>A0ABU8Q863_9SPHN</name>
<dbReference type="SUPFAM" id="SSF51735">
    <property type="entry name" value="NAD(P)-binding Rossmann-fold domains"/>
    <property type="match status" value="1"/>
</dbReference>
<dbReference type="Pfam" id="PF02894">
    <property type="entry name" value="GFO_IDH_MocA_C"/>
    <property type="match status" value="1"/>
</dbReference>
<organism evidence="5 6">
    <name type="scientific">Sphingomonas molluscorum</name>
    <dbReference type="NCBI Taxonomy" id="418184"/>
    <lineage>
        <taxon>Bacteria</taxon>
        <taxon>Pseudomonadati</taxon>
        <taxon>Pseudomonadota</taxon>
        <taxon>Alphaproteobacteria</taxon>
        <taxon>Sphingomonadales</taxon>
        <taxon>Sphingomonadaceae</taxon>
        <taxon>Sphingomonas</taxon>
    </lineage>
</organism>
<feature type="domain" description="Gfo/Idh/MocA-like oxidoreductase N-terminal" evidence="3">
    <location>
        <begin position="2"/>
        <end position="119"/>
    </location>
</feature>
<proteinExistence type="inferred from homology"/>
<sequence length="344" mass="37066">MLNVGLIGFGLAGRAFHAPLIAATPALRLAAVVTSRAQEVAALYPEARAVASVDALLADPAIDLVVVATPNDTHAPLARAALEAGKHVVVDKPFALSVEDARELAVLAVTHARMLTVFHNRRWDTDFRTVEHLLRDGTLGEVHLAELRWDRFRPAIKQGWRETPHAGAGLLADLGPHLIDQAIRLFGVPEAVSADIAIQREAAQVDDYFELTLHYGSRRVILGAASLVAAPRPRFALHGTLGSFVKYGIDPQEPVLRAGGTPSDPGYGVEPESAWGTLFDGEAGERRLRSAAGIWPRFYEQAAAAIVEGSAPPVEPEDAIAGLELLELARQSACEGRRLRFPRR</sequence>
<dbReference type="NCBIfam" id="NF008607">
    <property type="entry name" value="PRK11579.1"/>
    <property type="match status" value="1"/>
</dbReference>
<dbReference type="EMBL" id="JBBGZA010000001">
    <property type="protein sequence ID" value="MEJ5095740.1"/>
    <property type="molecule type" value="Genomic_DNA"/>
</dbReference>
<keyword evidence="2" id="KW-0560">Oxidoreductase</keyword>
<dbReference type="Pfam" id="PF01408">
    <property type="entry name" value="GFO_IDH_MocA"/>
    <property type="match status" value="1"/>
</dbReference>
<evidence type="ECO:0000259" key="3">
    <source>
        <dbReference type="Pfam" id="PF01408"/>
    </source>
</evidence>
<comment type="caution">
    <text evidence="5">The sequence shown here is derived from an EMBL/GenBank/DDBJ whole genome shotgun (WGS) entry which is preliminary data.</text>
</comment>